<sequence length="75" mass="8605">MLPHWVITWTYLSSVTGEPLDSERVFVQRPLLDDRPVVIGWGNPARWLDVAKPVLKLRAPSTNCVLTRYGAMDLW</sequence>
<gene>
    <name evidence="1" type="ORF">GCM10022254_51010</name>
</gene>
<dbReference type="EMBL" id="BAABAS010000019">
    <property type="protein sequence ID" value="GAA4237783.1"/>
    <property type="molecule type" value="Genomic_DNA"/>
</dbReference>
<name>A0ABP8CD03_9ACTN</name>
<accession>A0ABP8CD03</accession>
<proteinExistence type="predicted"/>
<protein>
    <submittedName>
        <fullName evidence="1">Uncharacterized protein</fullName>
    </submittedName>
</protein>
<reference evidence="2" key="1">
    <citation type="journal article" date="2019" name="Int. J. Syst. Evol. Microbiol.">
        <title>The Global Catalogue of Microorganisms (GCM) 10K type strain sequencing project: providing services to taxonomists for standard genome sequencing and annotation.</title>
        <authorList>
            <consortium name="The Broad Institute Genomics Platform"/>
            <consortium name="The Broad Institute Genome Sequencing Center for Infectious Disease"/>
            <person name="Wu L."/>
            <person name="Ma J."/>
        </authorList>
    </citation>
    <scope>NUCLEOTIDE SEQUENCE [LARGE SCALE GENOMIC DNA]</scope>
    <source>
        <strain evidence="2">JCM 17440</strain>
    </source>
</reference>
<organism evidence="1 2">
    <name type="scientific">Actinomadura meridiana</name>
    <dbReference type="NCBI Taxonomy" id="559626"/>
    <lineage>
        <taxon>Bacteria</taxon>
        <taxon>Bacillati</taxon>
        <taxon>Actinomycetota</taxon>
        <taxon>Actinomycetes</taxon>
        <taxon>Streptosporangiales</taxon>
        <taxon>Thermomonosporaceae</taxon>
        <taxon>Actinomadura</taxon>
    </lineage>
</organism>
<dbReference type="Proteomes" id="UP001501710">
    <property type="component" value="Unassembled WGS sequence"/>
</dbReference>
<keyword evidence="2" id="KW-1185">Reference proteome</keyword>
<evidence type="ECO:0000313" key="2">
    <source>
        <dbReference type="Proteomes" id="UP001501710"/>
    </source>
</evidence>
<evidence type="ECO:0000313" key="1">
    <source>
        <dbReference type="EMBL" id="GAA4237783.1"/>
    </source>
</evidence>
<comment type="caution">
    <text evidence="1">The sequence shown here is derived from an EMBL/GenBank/DDBJ whole genome shotgun (WGS) entry which is preliminary data.</text>
</comment>